<dbReference type="Pfam" id="PF00583">
    <property type="entry name" value="Acetyltransf_1"/>
    <property type="match status" value="1"/>
</dbReference>
<evidence type="ECO:0000313" key="5">
    <source>
        <dbReference type="Proteomes" id="UP001212821"/>
    </source>
</evidence>
<protein>
    <submittedName>
        <fullName evidence="4">GNAT family N-acetyltransferase</fullName>
    </submittedName>
</protein>
<evidence type="ECO:0000259" key="3">
    <source>
        <dbReference type="PROSITE" id="PS51186"/>
    </source>
</evidence>
<dbReference type="Proteomes" id="UP001212821">
    <property type="component" value="Chromosome"/>
</dbReference>
<dbReference type="InterPro" id="IPR050832">
    <property type="entry name" value="Bact_Acetyltransf"/>
</dbReference>
<name>A0ABY7QBU5_9ACTN</name>
<evidence type="ECO:0000256" key="1">
    <source>
        <dbReference type="ARBA" id="ARBA00022679"/>
    </source>
</evidence>
<dbReference type="SUPFAM" id="SSF55729">
    <property type="entry name" value="Acyl-CoA N-acyltransferases (Nat)"/>
    <property type="match status" value="1"/>
</dbReference>
<proteinExistence type="predicted"/>
<gene>
    <name evidence="4" type="ORF">O1G21_32890</name>
</gene>
<dbReference type="PANTHER" id="PTHR43877:SF2">
    <property type="entry name" value="AMINOALKYLPHOSPHONATE N-ACETYLTRANSFERASE-RELATED"/>
    <property type="match status" value="1"/>
</dbReference>
<dbReference type="InterPro" id="IPR016181">
    <property type="entry name" value="Acyl_CoA_acyltransferase"/>
</dbReference>
<sequence length="178" mass="19408">MENTATRDTGTVEFRITGYAHPDAQALSAEVQQEYVRRYGDPDETVLHPEDFEAPAGLFMIAYLDGRPVACGGWRAKQAGPDGLRDGDAELKRMFVIPDARGRGLARAVLRRLEETAVAAGRTRFILETGTEQPEAIALYGSEGYAAIRKFGIYKDHPQSICLGKELPTAPAVRTAAV</sequence>
<accession>A0ABY7QBU5</accession>
<dbReference type="InterPro" id="IPR000182">
    <property type="entry name" value="GNAT_dom"/>
</dbReference>
<reference evidence="5" key="1">
    <citation type="submission" date="2022-12" db="EMBL/GenBank/DDBJ databases">
        <authorList>
            <person name="Mo P."/>
        </authorList>
    </citation>
    <scope>NUCLEOTIDE SEQUENCE [LARGE SCALE GENOMIC DNA]</scope>
    <source>
        <strain evidence="5">HUAS 3-15</strain>
    </source>
</reference>
<organism evidence="4 5">
    <name type="scientific">Kitasatospora cathayae</name>
    <dbReference type="NCBI Taxonomy" id="3004092"/>
    <lineage>
        <taxon>Bacteria</taxon>
        <taxon>Bacillati</taxon>
        <taxon>Actinomycetota</taxon>
        <taxon>Actinomycetes</taxon>
        <taxon>Kitasatosporales</taxon>
        <taxon>Streptomycetaceae</taxon>
        <taxon>Kitasatospora</taxon>
    </lineage>
</organism>
<dbReference type="CDD" id="cd04301">
    <property type="entry name" value="NAT_SF"/>
    <property type="match status" value="1"/>
</dbReference>
<dbReference type="EMBL" id="CP115450">
    <property type="protein sequence ID" value="WBP90182.1"/>
    <property type="molecule type" value="Genomic_DNA"/>
</dbReference>
<evidence type="ECO:0000313" key="4">
    <source>
        <dbReference type="EMBL" id="WBP90182.1"/>
    </source>
</evidence>
<dbReference type="PROSITE" id="PS51186">
    <property type="entry name" value="GNAT"/>
    <property type="match status" value="1"/>
</dbReference>
<dbReference type="RefSeq" id="WP_270148797.1">
    <property type="nucleotide sequence ID" value="NZ_CP115450.1"/>
</dbReference>
<dbReference type="Gene3D" id="3.40.630.30">
    <property type="match status" value="1"/>
</dbReference>
<keyword evidence="5" id="KW-1185">Reference proteome</keyword>
<evidence type="ECO:0000256" key="2">
    <source>
        <dbReference type="ARBA" id="ARBA00023315"/>
    </source>
</evidence>
<keyword evidence="2" id="KW-0012">Acyltransferase</keyword>
<dbReference type="PANTHER" id="PTHR43877">
    <property type="entry name" value="AMINOALKYLPHOSPHONATE N-ACETYLTRANSFERASE-RELATED-RELATED"/>
    <property type="match status" value="1"/>
</dbReference>
<keyword evidence="1" id="KW-0808">Transferase</keyword>
<feature type="domain" description="N-acetyltransferase" evidence="3">
    <location>
        <begin position="14"/>
        <end position="168"/>
    </location>
</feature>